<dbReference type="InterPro" id="IPR013939">
    <property type="entry name" value="Regulatory_Dfp1/Him1"/>
</dbReference>
<evidence type="ECO:0000313" key="9">
    <source>
        <dbReference type="Proteomes" id="UP000467700"/>
    </source>
</evidence>
<keyword evidence="9" id="KW-1185">Reference proteome</keyword>
<evidence type="ECO:0000259" key="7">
    <source>
        <dbReference type="PROSITE" id="PS51265"/>
    </source>
</evidence>
<dbReference type="InterPro" id="IPR006572">
    <property type="entry name" value="Znf_DBF"/>
</dbReference>
<dbReference type="Pfam" id="PF08630">
    <property type="entry name" value="Dfp1_Him1_M"/>
    <property type="match status" value="1"/>
</dbReference>
<dbReference type="InterPro" id="IPR036420">
    <property type="entry name" value="BRCT_dom_sf"/>
</dbReference>
<reference evidence="8 9" key="1">
    <citation type="submission" date="2020-01" db="EMBL/GenBank/DDBJ databases">
        <authorList>
            <person name="Gupta K D."/>
        </authorList>
    </citation>
    <scope>NUCLEOTIDE SEQUENCE [LARGE SCALE GENOMIC DNA]</scope>
</reference>
<feature type="region of interest" description="Disordered" evidence="5">
    <location>
        <begin position="314"/>
        <end position="344"/>
    </location>
</feature>
<sequence>MASFLLHRRPLTNRTLQNPSRPPPSKPARIASGSKRPRSPDHGESPAPPSVKRVRATPPPQPPANRDAQREKRHTEREQKEAEFRHKYRTAFPTFAFYLDADNIDCSVHSLKSRILHLGGKIHQFFSSEVTHLITDVTVPHSSNPDKENSQNVRPTASRIVPGLKSPIKLVNRASEDPTSYGLVQNAQQWKKKIWSSAKLDSVLSRCLPEPVLSKTAVNSRQSGNALQAPQRALSRLLQTEKIHGTTERDPNEKRHDYHYFTRGSCFVLLEDMRRELATIASHEYPIIKDIEKSGKKPWPVLYGHPHCRNPFIPFDDKEKRRWERQQQAEKDEEAERAARKKRQMQLAALKRKAQQKENKKDDLRRTVSLSNFRRQLFPEAEPNNCVDLDDDYDEESVNASGYLASGAYVAASGNSVGITSTTGTTSTSGHGLRNGQLPAPLHDRMKLHVVTNLKFPAKADNNAMGPPSKVPNKQPILRKSKSMNTVKLPKREEGDKPGYCESCRMKFSDFKTHLVSKKHQQFATTSTNFEALDFVLDRLRRRTHQEMVQEEAKFASQMHSRYMEHLSK</sequence>
<dbReference type="GO" id="GO:1901987">
    <property type="term" value="P:regulation of cell cycle phase transition"/>
    <property type="evidence" value="ECO:0007669"/>
    <property type="project" value="TreeGrafter"/>
</dbReference>
<dbReference type="InterPro" id="IPR051590">
    <property type="entry name" value="Replication_Regulatory_Kinase"/>
</dbReference>
<dbReference type="GO" id="GO:0043539">
    <property type="term" value="F:protein serine/threonine kinase activator activity"/>
    <property type="evidence" value="ECO:0007669"/>
    <property type="project" value="TreeGrafter"/>
</dbReference>
<evidence type="ECO:0000256" key="4">
    <source>
        <dbReference type="PROSITE-ProRule" id="PRU00600"/>
    </source>
</evidence>
<keyword evidence="2 4" id="KW-0863">Zinc-finger</keyword>
<proteinExistence type="predicted"/>
<evidence type="ECO:0008006" key="10">
    <source>
        <dbReference type="Google" id="ProtNLM"/>
    </source>
</evidence>
<dbReference type="EMBL" id="CACVBS010000013">
    <property type="protein sequence ID" value="CAA7259271.1"/>
    <property type="molecule type" value="Genomic_DNA"/>
</dbReference>
<organism evidence="8 9">
    <name type="scientific">Cyclocybe aegerita</name>
    <name type="common">Black poplar mushroom</name>
    <name type="synonym">Agrocybe aegerita</name>
    <dbReference type="NCBI Taxonomy" id="1973307"/>
    <lineage>
        <taxon>Eukaryota</taxon>
        <taxon>Fungi</taxon>
        <taxon>Dikarya</taxon>
        <taxon>Basidiomycota</taxon>
        <taxon>Agaricomycotina</taxon>
        <taxon>Agaricomycetes</taxon>
        <taxon>Agaricomycetidae</taxon>
        <taxon>Agaricales</taxon>
        <taxon>Agaricineae</taxon>
        <taxon>Bolbitiaceae</taxon>
        <taxon>Cyclocybe</taxon>
    </lineage>
</organism>
<keyword evidence="1" id="KW-0479">Metal-binding</keyword>
<comment type="caution">
    <text evidence="8">The sequence shown here is derived from an EMBL/GenBank/DDBJ whole genome shotgun (WGS) entry which is preliminary data.</text>
</comment>
<gene>
    <name evidence="8" type="ORF">AAE3_LOCUS1390</name>
</gene>
<feature type="compositionally biased region" description="Basic and acidic residues" evidence="5">
    <location>
        <begin position="67"/>
        <end position="85"/>
    </location>
</feature>
<dbReference type="GO" id="GO:0008270">
    <property type="term" value="F:zinc ion binding"/>
    <property type="evidence" value="ECO:0007669"/>
    <property type="project" value="UniProtKB-KW"/>
</dbReference>
<dbReference type="PROSITE" id="PS50172">
    <property type="entry name" value="BRCT"/>
    <property type="match status" value="1"/>
</dbReference>
<feature type="domain" description="DBF4-type" evidence="7">
    <location>
        <begin position="494"/>
        <end position="543"/>
    </location>
</feature>
<dbReference type="InterPro" id="IPR038545">
    <property type="entry name" value="Znf_DBF_sf"/>
</dbReference>
<dbReference type="FunFam" id="6.10.250.3410:FF:000001">
    <property type="entry name" value="Protein DBF4 homolog A"/>
    <property type="match status" value="1"/>
</dbReference>
<protein>
    <recommendedName>
        <fullName evidence="10">DBF4-type domain-containing protein</fullName>
    </recommendedName>
</protein>
<evidence type="ECO:0000259" key="6">
    <source>
        <dbReference type="PROSITE" id="PS50172"/>
    </source>
</evidence>
<dbReference type="PANTHER" id="PTHR15375:SF26">
    <property type="entry name" value="PROTEIN CHIFFON"/>
    <property type="match status" value="1"/>
</dbReference>
<dbReference type="SUPFAM" id="SSF52113">
    <property type="entry name" value="BRCT domain"/>
    <property type="match status" value="1"/>
</dbReference>
<accession>A0A8S0VWF1</accession>
<evidence type="ECO:0000256" key="5">
    <source>
        <dbReference type="SAM" id="MobiDB-lite"/>
    </source>
</evidence>
<dbReference type="Proteomes" id="UP000467700">
    <property type="component" value="Unassembled WGS sequence"/>
</dbReference>
<feature type="region of interest" description="Disordered" evidence="5">
    <location>
        <begin position="1"/>
        <end position="85"/>
    </location>
</feature>
<dbReference type="Pfam" id="PF07535">
    <property type="entry name" value="zf-DBF"/>
    <property type="match status" value="1"/>
</dbReference>
<name>A0A8S0VWF1_CYCAE</name>
<dbReference type="AlphaFoldDB" id="A0A8S0VWF1"/>
<dbReference type="PANTHER" id="PTHR15375">
    <property type="entry name" value="ACTIVATOR OF S-PHASE KINASE-RELATED"/>
    <property type="match status" value="1"/>
</dbReference>
<dbReference type="CDD" id="cd00027">
    <property type="entry name" value="BRCT"/>
    <property type="match status" value="1"/>
</dbReference>
<evidence type="ECO:0000256" key="1">
    <source>
        <dbReference type="ARBA" id="ARBA00022723"/>
    </source>
</evidence>
<dbReference type="OrthoDB" id="21380at2759"/>
<dbReference type="GO" id="GO:0031431">
    <property type="term" value="C:Dbf4-dependent protein kinase complex"/>
    <property type="evidence" value="ECO:0007669"/>
    <property type="project" value="TreeGrafter"/>
</dbReference>
<dbReference type="PROSITE" id="PS51265">
    <property type="entry name" value="ZF_DBF4"/>
    <property type="match status" value="1"/>
</dbReference>
<dbReference type="Gene3D" id="3.40.50.10190">
    <property type="entry name" value="BRCT domain"/>
    <property type="match status" value="1"/>
</dbReference>
<dbReference type="SMART" id="SM00586">
    <property type="entry name" value="ZnF_DBF"/>
    <property type="match status" value="1"/>
</dbReference>
<evidence type="ECO:0000256" key="2">
    <source>
        <dbReference type="ARBA" id="ARBA00022771"/>
    </source>
</evidence>
<evidence type="ECO:0000313" key="8">
    <source>
        <dbReference type="EMBL" id="CAA7259271.1"/>
    </source>
</evidence>
<keyword evidence="3" id="KW-0862">Zinc</keyword>
<dbReference type="GO" id="GO:0010571">
    <property type="term" value="P:positive regulation of nuclear cell cycle DNA replication"/>
    <property type="evidence" value="ECO:0007669"/>
    <property type="project" value="TreeGrafter"/>
</dbReference>
<dbReference type="GO" id="GO:0003676">
    <property type="term" value="F:nucleic acid binding"/>
    <property type="evidence" value="ECO:0007669"/>
    <property type="project" value="InterPro"/>
</dbReference>
<evidence type="ECO:0000256" key="3">
    <source>
        <dbReference type="ARBA" id="ARBA00022833"/>
    </source>
</evidence>
<feature type="compositionally biased region" description="Basic residues" evidence="5">
    <location>
        <begin position="1"/>
        <end position="11"/>
    </location>
</feature>
<dbReference type="InterPro" id="IPR001357">
    <property type="entry name" value="BRCT_dom"/>
</dbReference>
<dbReference type="Gene3D" id="6.10.250.3410">
    <property type="entry name" value="DBF zinc finger"/>
    <property type="match status" value="1"/>
</dbReference>
<feature type="domain" description="BRCT" evidence="6">
    <location>
        <begin position="87"/>
        <end position="136"/>
    </location>
</feature>
<feature type="compositionally biased region" description="Basic and acidic residues" evidence="5">
    <location>
        <begin position="315"/>
        <end position="338"/>
    </location>
</feature>